<dbReference type="AlphaFoldDB" id="A0A6A6H3E9"/>
<dbReference type="Proteomes" id="UP000800092">
    <property type="component" value="Unassembled WGS sequence"/>
</dbReference>
<gene>
    <name evidence="1" type="ORF">EV356DRAFT_505630</name>
</gene>
<keyword evidence="2" id="KW-1185">Reference proteome</keyword>
<dbReference type="OrthoDB" id="4415650at2759"/>
<evidence type="ECO:0000313" key="2">
    <source>
        <dbReference type="Proteomes" id="UP000800092"/>
    </source>
</evidence>
<accession>A0A6A6H3E9</accession>
<evidence type="ECO:0000313" key="1">
    <source>
        <dbReference type="EMBL" id="KAF2232220.1"/>
    </source>
</evidence>
<dbReference type="EMBL" id="ML991818">
    <property type="protein sequence ID" value="KAF2232220.1"/>
    <property type="molecule type" value="Genomic_DNA"/>
</dbReference>
<reference evidence="1" key="1">
    <citation type="journal article" date="2020" name="Stud. Mycol.">
        <title>101 Dothideomycetes genomes: a test case for predicting lifestyles and emergence of pathogens.</title>
        <authorList>
            <person name="Haridas S."/>
            <person name="Albert R."/>
            <person name="Binder M."/>
            <person name="Bloem J."/>
            <person name="Labutti K."/>
            <person name="Salamov A."/>
            <person name="Andreopoulos B."/>
            <person name="Baker S."/>
            <person name="Barry K."/>
            <person name="Bills G."/>
            <person name="Bluhm B."/>
            <person name="Cannon C."/>
            <person name="Castanera R."/>
            <person name="Culley D."/>
            <person name="Daum C."/>
            <person name="Ezra D."/>
            <person name="Gonzalez J."/>
            <person name="Henrissat B."/>
            <person name="Kuo A."/>
            <person name="Liang C."/>
            <person name="Lipzen A."/>
            <person name="Lutzoni F."/>
            <person name="Magnuson J."/>
            <person name="Mondo S."/>
            <person name="Nolan M."/>
            <person name="Ohm R."/>
            <person name="Pangilinan J."/>
            <person name="Park H.-J."/>
            <person name="Ramirez L."/>
            <person name="Alfaro M."/>
            <person name="Sun H."/>
            <person name="Tritt A."/>
            <person name="Yoshinaga Y."/>
            <person name="Zwiers L.-H."/>
            <person name="Turgeon B."/>
            <person name="Goodwin S."/>
            <person name="Spatafora J."/>
            <person name="Crous P."/>
            <person name="Grigoriev I."/>
        </authorList>
    </citation>
    <scope>NUCLEOTIDE SEQUENCE</scope>
    <source>
        <strain evidence="1">Tuck. ex Michener</strain>
    </source>
</reference>
<protein>
    <submittedName>
        <fullName evidence="1">Uncharacterized protein</fullName>
    </submittedName>
</protein>
<name>A0A6A6H3E9_VIRVR</name>
<proteinExistence type="predicted"/>
<sequence length="120" mass="13120">MAASFPVVFTISSSSRHDFLILSTKTSLADLRNQISALAASSPNCAEFMSKYKKKDENAAKETVSEIKVKWAAEGRDQKIFPKETVVTEENAQAVFRMMDLGNGKDVLEVQMEQSGGGAK</sequence>
<organism evidence="1 2">
    <name type="scientific">Viridothelium virens</name>
    <name type="common">Speckled blister lichen</name>
    <name type="synonym">Trypethelium virens</name>
    <dbReference type="NCBI Taxonomy" id="1048519"/>
    <lineage>
        <taxon>Eukaryota</taxon>
        <taxon>Fungi</taxon>
        <taxon>Dikarya</taxon>
        <taxon>Ascomycota</taxon>
        <taxon>Pezizomycotina</taxon>
        <taxon>Dothideomycetes</taxon>
        <taxon>Dothideomycetes incertae sedis</taxon>
        <taxon>Trypetheliales</taxon>
        <taxon>Trypetheliaceae</taxon>
        <taxon>Viridothelium</taxon>
    </lineage>
</organism>